<keyword evidence="8" id="KW-0456">Lyase</keyword>
<evidence type="ECO:0000256" key="8">
    <source>
        <dbReference type="ARBA" id="ARBA00023239"/>
    </source>
</evidence>
<comment type="pathway">
    <text evidence="2">Cofactor biosynthesis; tetrahydrobiopterin biosynthesis; tetrahydrobiopterin from 7,8-dihydroneopterin triphosphate: step 1/3.</text>
</comment>
<keyword evidence="7" id="KW-0783">Tetrahydrobiopterin biosynthesis</keyword>
<proteinExistence type="inferred from homology"/>
<evidence type="ECO:0000256" key="5">
    <source>
        <dbReference type="ARBA" id="ARBA00022723"/>
    </source>
</evidence>
<dbReference type="Gene3D" id="3.30.479.10">
    <property type="entry name" value="6-pyruvoyl tetrahydropterin synthase/QueD"/>
    <property type="match status" value="1"/>
</dbReference>
<evidence type="ECO:0000256" key="3">
    <source>
        <dbReference type="ARBA" id="ARBA00009164"/>
    </source>
</evidence>
<organism evidence="11">
    <name type="scientific">Rodentolepis nana</name>
    <name type="common">Dwarf tapeworm</name>
    <name type="synonym">Hymenolepis nana</name>
    <dbReference type="NCBI Taxonomy" id="102285"/>
    <lineage>
        <taxon>Eukaryota</taxon>
        <taxon>Metazoa</taxon>
        <taxon>Spiralia</taxon>
        <taxon>Lophotrochozoa</taxon>
        <taxon>Platyhelminthes</taxon>
        <taxon>Cestoda</taxon>
        <taxon>Eucestoda</taxon>
        <taxon>Cyclophyllidea</taxon>
        <taxon>Hymenolepididae</taxon>
        <taxon>Rodentolepis</taxon>
    </lineage>
</organism>
<dbReference type="InterPro" id="IPR007115">
    <property type="entry name" value="6-PTP_synth/QueD"/>
</dbReference>
<dbReference type="SUPFAM" id="SSF55620">
    <property type="entry name" value="Tetrahydrobiopterin biosynthesis enzymes-like"/>
    <property type="match status" value="1"/>
</dbReference>
<dbReference type="Proteomes" id="UP000278807">
    <property type="component" value="Unassembled WGS sequence"/>
</dbReference>
<dbReference type="WBParaSite" id="HNAJ_0000874201-mRNA-1">
    <property type="protein sequence ID" value="HNAJ_0000874201-mRNA-1"/>
    <property type="gene ID" value="HNAJ_0000874201"/>
</dbReference>
<dbReference type="GO" id="GO:0006729">
    <property type="term" value="P:tetrahydrobiopterin biosynthetic process"/>
    <property type="evidence" value="ECO:0007669"/>
    <property type="project" value="UniProtKB-UniPathway"/>
</dbReference>
<dbReference type="GO" id="GO:0003874">
    <property type="term" value="F:6-pyruvoyltetrahydropterin synthase activity"/>
    <property type="evidence" value="ECO:0007669"/>
    <property type="project" value="UniProtKB-EC"/>
</dbReference>
<evidence type="ECO:0000313" key="9">
    <source>
        <dbReference type="EMBL" id="VDO04829.1"/>
    </source>
</evidence>
<dbReference type="OrthoDB" id="14045at2759"/>
<reference evidence="9 10" key="2">
    <citation type="submission" date="2018-11" db="EMBL/GenBank/DDBJ databases">
        <authorList>
            <consortium name="Pathogen Informatics"/>
        </authorList>
    </citation>
    <scope>NUCLEOTIDE SEQUENCE [LARGE SCALE GENOMIC DNA]</scope>
</reference>
<dbReference type="AlphaFoldDB" id="A0A0R3TN07"/>
<keyword evidence="5" id="KW-0479">Metal-binding</keyword>
<dbReference type="GO" id="GO:0046872">
    <property type="term" value="F:metal ion binding"/>
    <property type="evidence" value="ECO:0007669"/>
    <property type="project" value="UniProtKB-KW"/>
</dbReference>
<evidence type="ECO:0000313" key="11">
    <source>
        <dbReference type="WBParaSite" id="HNAJ_0000874201-mRNA-1"/>
    </source>
</evidence>
<sequence>MCPRVSVTRVEHFSAAHRLFNPKLSKEENEDIFGKCAGENGHGHNFQLEVTVCGEVDPITGMVINLNTLKRIIDTFVMTPLDHKNVDKDVDYFRDNGVVSTSENIVVFIWKSLRPHIDLKLDLEVKLHETCKNIFTYRGD</sequence>
<dbReference type="PANTHER" id="PTHR12589">
    <property type="entry name" value="PYRUVOYL TETRAHYDROBIOPTERIN SYNTHASE"/>
    <property type="match status" value="1"/>
</dbReference>
<comment type="similarity">
    <text evidence="3">Belongs to the PTPS family.</text>
</comment>
<dbReference type="FunFam" id="3.30.479.10:FF:000003">
    <property type="entry name" value="6-pyruvoyl tetrahydrobiopterin synthase"/>
    <property type="match status" value="1"/>
</dbReference>
<dbReference type="EC" id="4.2.3.12" evidence="4"/>
<dbReference type="STRING" id="102285.A0A0R3TN07"/>
<keyword evidence="10" id="KW-1185">Reference proteome</keyword>
<evidence type="ECO:0000256" key="4">
    <source>
        <dbReference type="ARBA" id="ARBA00013100"/>
    </source>
</evidence>
<evidence type="ECO:0000256" key="6">
    <source>
        <dbReference type="ARBA" id="ARBA00022833"/>
    </source>
</evidence>
<reference evidence="11" key="1">
    <citation type="submission" date="2017-02" db="UniProtKB">
        <authorList>
            <consortium name="WormBaseParasite"/>
        </authorList>
    </citation>
    <scope>IDENTIFICATION</scope>
</reference>
<dbReference type="GO" id="GO:0005739">
    <property type="term" value="C:mitochondrion"/>
    <property type="evidence" value="ECO:0007669"/>
    <property type="project" value="TreeGrafter"/>
</dbReference>
<evidence type="ECO:0000256" key="7">
    <source>
        <dbReference type="ARBA" id="ARBA00023007"/>
    </source>
</evidence>
<accession>A0A0R3TN07</accession>
<keyword evidence="6" id="KW-0862">Zinc</keyword>
<dbReference type="UniPathway" id="UPA00849">
    <property type="reaction ID" value="UER00819"/>
</dbReference>
<comment type="cofactor">
    <cofactor evidence="1">
        <name>Zn(2+)</name>
        <dbReference type="ChEBI" id="CHEBI:29105"/>
    </cofactor>
</comment>
<evidence type="ECO:0000313" key="10">
    <source>
        <dbReference type="Proteomes" id="UP000278807"/>
    </source>
</evidence>
<dbReference type="InterPro" id="IPR038418">
    <property type="entry name" value="6-PTP_synth/QueD_sf"/>
</dbReference>
<evidence type="ECO:0000256" key="2">
    <source>
        <dbReference type="ARBA" id="ARBA00005126"/>
    </source>
</evidence>
<gene>
    <name evidence="9" type="ORF">HNAJ_LOCUS8738</name>
</gene>
<dbReference type="Pfam" id="PF01242">
    <property type="entry name" value="PTPS"/>
    <property type="match status" value="1"/>
</dbReference>
<protein>
    <recommendedName>
        <fullName evidence="4">6-pyruvoyltetrahydropterin synthase</fullName>
        <ecNumber evidence="4">4.2.3.12</ecNumber>
    </recommendedName>
</protein>
<dbReference type="EMBL" id="UZAE01012377">
    <property type="protein sequence ID" value="VDO04829.1"/>
    <property type="molecule type" value="Genomic_DNA"/>
</dbReference>
<dbReference type="PANTHER" id="PTHR12589:SF7">
    <property type="entry name" value="6-PYRUVOYL TETRAHYDROBIOPTERIN SYNTHASE"/>
    <property type="match status" value="1"/>
</dbReference>
<evidence type="ECO:0000256" key="1">
    <source>
        <dbReference type="ARBA" id="ARBA00001947"/>
    </source>
</evidence>
<name>A0A0R3TN07_RODNA</name>